<dbReference type="Proteomes" id="UP000676079">
    <property type="component" value="Chromosome"/>
</dbReference>
<gene>
    <name evidence="2" type="ORF">KGD84_12695</name>
</gene>
<sequence length="203" mass="22316">MFNADGLGTPPRDWGVHTIHVYTLRMSARFNDLHIATDCPDNVARRINTPRADSTYRIPGLRTLCHRFDHTTLRHLPTRAFLLVRFNHEEGSRLVCGRPCPDSDLDKDMLPVDHPMGPQEASEPAAVPPMSSAAQTLLAALLVRMTLQAPDRTWATAGWHHPPRHIPNAFPNQNELGKALWGPTTTGACAGTGSPTPSSSLRP</sequence>
<keyword evidence="3" id="KW-1185">Reference proteome</keyword>
<evidence type="ECO:0000313" key="3">
    <source>
        <dbReference type="Proteomes" id="UP000676079"/>
    </source>
</evidence>
<evidence type="ECO:0000313" key="2">
    <source>
        <dbReference type="EMBL" id="QUX25038.1"/>
    </source>
</evidence>
<protein>
    <submittedName>
        <fullName evidence="2">Uncharacterized protein</fullName>
    </submittedName>
</protein>
<dbReference type="RefSeq" id="WP_220560521.1">
    <property type="nucleotide sequence ID" value="NZ_CP074133.1"/>
</dbReference>
<evidence type="ECO:0000256" key="1">
    <source>
        <dbReference type="SAM" id="MobiDB-lite"/>
    </source>
</evidence>
<reference evidence="2 3" key="1">
    <citation type="submission" date="2021-05" db="EMBL/GenBank/DDBJ databases">
        <title>Direct Submission.</title>
        <authorList>
            <person name="Li K."/>
            <person name="Gao J."/>
        </authorList>
    </citation>
    <scope>NUCLEOTIDE SEQUENCE [LARGE SCALE GENOMIC DNA]</scope>
    <source>
        <strain evidence="2 3">Mg02</strain>
    </source>
</reference>
<dbReference type="EMBL" id="CP074133">
    <property type="protein sequence ID" value="QUX25038.1"/>
    <property type="molecule type" value="Genomic_DNA"/>
</dbReference>
<name>A0ABX8BT80_9ACTN</name>
<feature type="compositionally biased region" description="Low complexity" evidence="1">
    <location>
        <begin position="182"/>
        <end position="197"/>
    </location>
</feature>
<proteinExistence type="predicted"/>
<organism evidence="2 3">
    <name type="scientific">Nocardiopsis changdeensis</name>
    <dbReference type="NCBI Taxonomy" id="2831969"/>
    <lineage>
        <taxon>Bacteria</taxon>
        <taxon>Bacillati</taxon>
        <taxon>Actinomycetota</taxon>
        <taxon>Actinomycetes</taxon>
        <taxon>Streptosporangiales</taxon>
        <taxon>Nocardiopsidaceae</taxon>
        <taxon>Nocardiopsis</taxon>
    </lineage>
</organism>
<accession>A0ABX8BT80</accession>
<feature type="region of interest" description="Disordered" evidence="1">
    <location>
        <begin position="182"/>
        <end position="203"/>
    </location>
</feature>